<feature type="chain" id="PRO_5043033329" description="Secreted protein" evidence="1">
    <location>
        <begin position="25"/>
        <end position="112"/>
    </location>
</feature>
<name>A0AAN7H4X1_9PEZI</name>
<accession>A0AAN7H4X1</accession>
<keyword evidence="3" id="KW-1185">Reference proteome</keyword>
<evidence type="ECO:0000256" key="1">
    <source>
        <dbReference type="SAM" id="SignalP"/>
    </source>
</evidence>
<dbReference type="AlphaFoldDB" id="A0AAN7H4X1"/>
<feature type="signal peptide" evidence="1">
    <location>
        <begin position="1"/>
        <end position="24"/>
    </location>
</feature>
<sequence>MMPRHIRTVTILLMQVEPFGLCFATNETNIEPHHTTTYIYIYTLYIQCRLFSIITYCRYNFPYISNCKRHTSFFHAVSRRSIYSIYVTFRKFLSSFLKQIFMHEHIVVVFWE</sequence>
<protein>
    <recommendedName>
        <fullName evidence="4">Secreted protein</fullName>
    </recommendedName>
</protein>
<keyword evidence="1" id="KW-0732">Signal</keyword>
<gene>
    <name evidence="2" type="ORF">QBC38DRAFT_261765</name>
</gene>
<evidence type="ECO:0000313" key="3">
    <source>
        <dbReference type="Proteomes" id="UP001301958"/>
    </source>
</evidence>
<evidence type="ECO:0000313" key="2">
    <source>
        <dbReference type="EMBL" id="KAK4231212.1"/>
    </source>
</evidence>
<comment type="caution">
    <text evidence="2">The sequence shown here is derived from an EMBL/GenBank/DDBJ whole genome shotgun (WGS) entry which is preliminary data.</text>
</comment>
<dbReference type="EMBL" id="MU865294">
    <property type="protein sequence ID" value="KAK4231212.1"/>
    <property type="molecule type" value="Genomic_DNA"/>
</dbReference>
<evidence type="ECO:0008006" key="4">
    <source>
        <dbReference type="Google" id="ProtNLM"/>
    </source>
</evidence>
<reference evidence="2" key="2">
    <citation type="submission" date="2023-05" db="EMBL/GenBank/DDBJ databases">
        <authorList>
            <consortium name="Lawrence Berkeley National Laboratory"/>
            <person name="Steindorff A."/>
            <person name="Hensen N."/>
            <person name="Bonometti L."/>
            <person name="Westerberg I."/>
            <person name="Brannstrom I.O."/>
            <person name="Guillou S."/>
            <person name="Cros-Aarteil S."/>
            <person name="Calhoun S."/>
            <person name="Haridas S."/>
            <person name="Kuo A."/>
            <person name="Mondo S."/>
            <person name="Pangilinan J."/>
            <person name="Riley R."/>
            <person name="Labutti K."/>
            <person name="Andreopoulos B."/>
            <person name="Lipzen A."/>
            <person name="Chen C."/>
            <person name="Yanf M."/>
            <person name="Daum C."/>
            <person name="Ng V."/>
            <person name="Clum A."/>
            <person name="Ohm R."/>
            <person name="Martin F."/>
            <person name="Silar P."/>
            <person name="Natvig D."/>
            <person name="Lalanne C."/>
            <person name="Gautier V."/>
            <person name="Ament-Velasquez S.L."/>
            <person name="Kruys A."/>
            <person name="Hutchinson M.I."/>
            <person name="Powell A.J."/>
            <person name="Barry K."/>
            <person name="Miller A.N."/>
            <person name="Grigoriev I.V."/>
            <person name="Debuchy R."/>
            <person name="Gladieux P."/>
            <person name="Thoren M.H."/>
            <person name="Johannesson H."/>
        </authorList>
    </citation>
    <scope>NUCLEOTIDE SEQUENCE</scope>
    <source>
        <strain evidence="2">CBS 990.96</strain>
    </source>
</reference>
<dbReference type="Proteomes" id="UP001301958">
    <property type="component" value="Unassembled WGS sequence"/>
</dbReference>
<proteinExistence type="predicted"/>
<reference evidence="2" key="1">
    <citation type="journal article" date="2023" name="Mol. Phylogenet. Evol.">
        <title>Genome-scale phylogeny and comparative genomics of the fungal order Sordariales.</title>
        <authorList>
            <person name="Hensen N."/>
            <person name="Bonometti L."/>
            <person name="Westerberg I."/>
            <person name="Brannstrom I.O."/>
            <person name="Guillou S."/>
            <person name="Cros-Aarteil S."/>
            <person name="Calhoun S."/>
            <person name="Haridas S."/>
            <person name="Kuo A."/>
            <person name="Mondo S."/>
            <person name="Pangilinan J."/>
            <person name="Riley R."/>
            <person name="LaButti K."/>
            <person name="Andreopoulos B."/>
            <person name="Lipzen A."/>
            <person name="Chen C."/>
            <person name="Yan M."/>
            <person name="Daum C."/>
            <person name="Ng V."/>
            <person name="Clum A."/>
            <person name="Steindorff A."/>
            <person name="Ohm R.A."/>
            <person name="Martin F."/>
            <person name="Silar P."/>
            <person name="Natvig D.O."/>
            <person name="Lalanne C."/>
            <person name="Gautier V."/>
            <person name="Ament-Velasquez S.L."/>
            <person name="Kruys A."/>
            <person name="Hutchinson M.I."/>
            <person name="Powell A.J."/>
            <person name="Barry K."/>
            <person name="Miller A.N."/>
            <person name="Grigoriev I.V."/>
            <person name="Debuchy R."/>
            <person name="Gladieux P."/>
            <person name="Hiltunen Thoren M."/>
            <person name="Johannesson H."/>
        </authorList>
    </citation>
    <scope>NUCLEOTIDE SEQUENCE</scope>
    <source>
        <strain evidence="2">CBS 990.96</strain>
    </source>
</reference>
<organism evidence="2 3">
    <name type="scientific">Podospora fimiseda</name>
    <dbReference type="NCBI Taxonomy" id="252190"/>
    <lineage>
        <taxon>Eukaryota</taxon>
        <taxon>Fungi</taxon>
        <taxon>Dikarya</taxon>
        <taxon>Ascomycota</taxon>
        <taxon>Pezizomycotina</taxon>
        <taxon>Sordariomycetes</taxon>
        <taxon>Sordariomycetidae</taxon>
        <taxon>Sordariales</taxon>
        <taxon>Podosporaceae</taxon>
        <taxon>Podospora</taxon>
    </lineage>
</organism>